<dbReference type="InterPro" id="IPR011008">
    <property type="entry name" value="Dimeric_a/b-barrel"/>
</dbReference>
<dbReference type="InterPro" id="IPR005545">
    <property type="entry name" value="YCII"/>
</dbReference>
<protein>
    <recommendedName>
        <fullName evidence="2">YCII-related domain-containing protein</fullName>
    </recommendedName>
</protein>
<organism evidence="3 4">
    <name type="scientific">Microbacterium deminutum</name>
    <dbReference type="NCBI Taxonomy" id="344164"/>
    <lineage>
        <taxon>Bacteria</taxon>
        <taxon>Bacillati</taxon>
        <taxon>Actinomycetota</taxon>
        <taxon>Actinomycetes</taxon>
        <taxon>Micrococcales</taxon>
        <taxon>Microbacteriaceae</taxon>
        <taxon>Microbacterium</taxon>
    </lineage>
</organism>
<dbReference type="RefSeq" id="WP_344096120.1">
    <property type="nucleotide sequence ID" value="NZ_BAAAOG010000007.1"/>
</dbReference>
<dbReference type="Gene3D" id="3.30.70.1060">
    <property type="entry name" value="Dimeric alpha+beta barrel"/>
    <property type="match status" value="1"/>
</dbReference>
<evidence type="ECO:0000313" key="4">
    <source>
        <dbReference type="Proteomes" id="UP001499933"/>
    </source>
</evidence>
<reference evidence="3 4" key="1">
    <citation type="journal article" date="2019" name="Int. J. Syst. Evol. Microbiol.">
        <title>The Global Catalogue of Microorganisms (GCM) 10K type strain sequencing project: providing services to taxonomists for standard genome sequencing and annotation.</title>
        <authorList>
            <consortium name="The Broad Institute Genomics Platform"/>
            <consortium name="The Broad Institute Genome Sequencing Center for Infectious Disease"/>
            <person name="Wu L."/>
            <person name="Ma J."/>
        </authorList>
    </citation>
    <scope>NUCLEOTIDE SEQUENCE [LARGE SCALE GENOMIC DNA]</scope>
    <source>
        <strain evidence="3 4">JCM 14901</strain>
    </source>
</reference>
<evidence type="ECO:0000256" key="1">
    <source>
        <dbReference type="ARBA" id="ARBA00007689"/>
    </source>
</evidence>
<evidence type="ECO:0000259" key="2">
    <source>
        <dbReference type="Pfam" id="PF03795"/>
    </source>
</evidence>
<sequence>MTDSPRPQWLYRIVPIRPEMVGAPTDEEAAVVEAHFAYLVSLRDRGDLILAGRTQEDVGTWGITIFEAADEAAARGVMQRDPAVAGGVFEATLFPYAVAVARDGLAD</sequence>
<feature type="domain" description="YCII-related" evidence="2">
    <location>
        <begin position="21"/>
        <end position="91"/>
    </location>
</feature>
<gene>
    <name evidence="3" type="ORF">GCM10009776_30220</name>
</gene>
<evidence type="ECO:0000313" key="3">
    <source>
        <dbReference type="EMBL" id="GAA1965320.1"/>
    </source>
</evidence>
<dbReference type="Pfam" id="PF03795">
    <property type="entry name" value="YCII"/>
    <property type="match status" value="1"/>
</dbReference>
<name>A0ABN2R8K3_9MICO</name>
<dbReference type="EMBL" id="BAAAOG010000007">
    <property type="protein sequence ID" value="GAA1965320.1"/>
    <property type="molecule type" value="Genomic_DNA"/>
</dbReference>
<dbReference type="Proteomes" id="UP001499933">
    <property type="component" value="Unassembled WGS sequence"/>
</dbReference>
<comment type="caution">
    <text evidence="3">The sequence shown here is derived from an EMBL/GenBank/DDBJ whole genome shotgun (WGS) entry which is preliminary data.</text>
</comment>
<accession>A0ABN2R8K3</accession>
<dbReference type="SUPFAM" id="SSF54909">
    <property type="entry name" value="Dimeric alpha+beta barrel"/>
    <property type="match status" value="1"/>
</dbReference>
<comment type="similarity">
    <text evidence="1">Belongs to the YciI family.</text>
</comment>
<keyword evidence="4" id="KW-1185">Reference proteome</keyword>
<proteinExistence type="inferred from homology"/>